<reference evidence="6 7" key="1">
    <citation type="journal article" date="2016" name="Nat. Commun.">
        <title>Thousands of microbial genomes shed light on interconnected biogeochemical processes in an aquifer system.</title>
        <authorList>
            <person name="Anantharaman K."/>
            <person name="Brown C.T."/>
            <person name="Hug L.A."/>
            <person name="Sharon I."/>
            <person name="Castelle C.J."/>
            <person name="Probst A.J."/>
            <person name="Thomas B.C."/>
            <person name="Singh A."/>
            <person name="Wilkins M.J."/>
            <person name="Karaoz U."/>
            <person name="Brodie E.L."/>
            <person name="Williams K.H."/>
            <person name="Hubbard S.S."/>
            <person name="Banfield J.F."/>
        </authorList>
    </citation>
    <scope>NUCLEOTIDE SEQUENCE [LARGE SCALE GENOMIC DNA]</scope>
</reference>
<evidence type="ECO:0000313" key="6">
    <source>
        <dbReference type="EMBL" id="OGZ46860.1"/>
    </source>
</evidence>
<evidence type="ECO:0000256" key="1">
    <source>
        <dbReference type="ARBA" id="ARBA00022737"/>
    </source>
</evidence>
<keyword evidence="5" id="KW-1133">Transmembrane helix</keyword>
<dbReference type="InterPro" id="IPR011990">
    <property type="entry name" value="TPR-like_helical_dom_sf"/>
</dbReference>
<dbReference type="PANTHER" id="PTHR45586:SF1">
    <property type="entry name" value="LIPOPOLYSACCHARIDE ASSEMBLY PROTEIN B"/>
    <property type="match status" value="1"/>
</dbReference>
<dbReference type="Gene3D" id="1.25.40.10">
    <property type="entry name" value="Tetratricopeptide repeat domain"/>
    <property type="match status" value="1"/>
</dbReference>
<feature type="repeat" description="TPR" evidence="3">
    <location>
        <begin position="625"/>
        <end position="658"/>
    </location>
</feature>
<dbReference type="InterPro" id="IPR051012">
    <property type="entry name" value="CellSynth/LPSAsmb/PSIAsmb"/>
</dbReference>
<feature type="transmembrane region" description="Helical" evidence="5">
    <location>
        <begin position="199"/>
        <end position="218"/>
    </location>
</feature>
<feature type="repeat" description="TPR" evidence="3">
    <location>
        <begin position="693"/>
        <end position="726"/>
    </location>
</feature>
<sequence length="819" mass="91295">MFSKFFSKEEDHAVVTPVNIGEETEILINQNEEPLWGVVARWSVYVIALLSPLWFLPITDNPVDGNKMFFVALLTLIGFIAWLGITIHMGAFKIPRFTPMYALGVWILVYLLAALFSVGKETSLWGSSATSFFHILTGGMLAFLASVALRAENHIRMTYMLILMSAGIVSLFLVVQSILGIDIFPWEFAKVRTFNPVGSWNTVGIFLGFILVSLLSFLTGSGHMSQVKRLFFMAFLLLVFVGTVIVNYHMVWFGIGATSIVYLAYVYSHTSRTRAQYSMGPLLFLFVSIMFFLSQDIVSIFESSLNPPLDVVPSISSSWQVAEHVFQERPLLGVGPNQFGYAWDKFKDPAVNTSVYWRLRFATASSFVTTLIPTTGILGTLAFLLFIGSFLWFSLLLLGKLQIENKDHQYISALFFGLLFLISSWFFYPLTVVTSVFTFLLLGLFAAELSIAGIIPYRVFMIRGDSAKGFLIALITVFLMVVCLVGLYIRTRKQVAAIEYGRGVEALLVRSSVNEAEQFFQRAVVLDDSRDEYYSAITQTSSIKLQRVLQSTADQSPEEVQKSFQSALSSAIGSAQKATEVNPGNAAGWQLLGQVYEMAIPYAAGAAEAAVDAYKQAITQAPTDPLLRDDVARVYMMLGDYVKAREALEEAIRLKSDYAAAHFRLAQIAIIKGNVQDAINNTERAVVFAPNDIGVLFQLGLLYYQQTRYDDAQLIFERITKLNENYSNARYFLGLTYAVKGAIAPALEQFERIQVLNPDNAEVRIILENLRAGKDPLTGITPPPLTRTGPPVSKEGKELEQEGALEKNQPDQKDNRNEE</sequence>
<feature type="region of interest" description="Disordered" evidence="4">
    <location>
        <begin position="777"/>
        <end position="819"/>
    </location>
</feature>
<feature type="repeat" description="TPR" evidence="3">
    <location>
        <begin position="727"/>
        <end position="760"/>
    </location>
</feature>
<dbReference type="PANTHER" id="PTHR45586">
    <property type="entry name" value="TPR REPEAT-CONTAINING PROTEIN PA4667"/>
    <property type="match status" value="1"/>
</dbReference>
<feature type="transmembrane region" description="Helical" evidence="5">
    <location>
        <begin position="68"/>
        <end position="88"/>
    </location>
</feature>
<comment type="caution">
    <text evidence="6">The sequence shown here is derived from an EMBL/GenBank/DDBJ whole genome shotgun (WGS) entry which is preliminary data.</text>
</comment>
<dbReference type="Pfam" id="PF13432">
    <property type="entry name" value="TPR_16"/>
    <property type="match status" value="2"/>
</dbReference>
<protein>
    <submittedName>
        <fullName evidence="6">Uncharacterized protein</fullName>
    </submittedName>
</protein>
<evidence type="ECO:0000256" key="5">
    <source>
        <dbReference type="SAM" id="Phobius"/>
    </source>
</evidence>
<dbReference type="PROSITE" id="PS50005">
    <property type="entry name" value="TPR"/>
    <property type="match status" value="4"/>
</dbReference>
<dbReference type="Proteomes" id="UP000176576">
    <property type="component" value="Unassembled WGS sequence"/>
</dbReference>
<gene>
    <name evidence="6" type="ORF">A3J54_00155</name>
</gene>
<feature type="transmembrane region" description="Helical" evidence="5">
    <location>
        <begin position="252"/>
        <end position="270"/>
    </location>
</feature>
<evidence type="ECO:0000256" key="2">
    <source>
        <dbReference type="ARBA" id="ARBA00022803"/>
    </source>
</evidence>
<evidence type="ECO:0000256" key="3">
    <source>
        <dbReference type="PROSITE-ProRule" id="PRU00339"/>
    </source>
</evidence>
<feature type="repeat" description="TPR" evidence="3">
    <location>
        <begin position="659"/>
        <end position="692"/>
    </location>
</feature>
<dbReference type="SUPFAM" id="SSF48452">
    <property type="entry name" value="TPR-like"/>
    <property type="match status" value="2"/>
</dbReference>
<evidence type="ECO:0000256" key="4">
    <source>
        <dbReference type="SAM" id="MobiDB-lite"/>
    </source>
</evidence>
<dbReference type="EMBL" id="MHNN01000005">
    <property type="protein sequence ID" value="OGZ46860.1"/>
    <property type="molecule type" value="Genomic_DNA"/>
</dbReference>
<feature type="transmembrane region" description="Helical" evidence="5">
    <location>
        <begin position="100"/>
        <end position="119"/>
    </location>
</feature>
<proteinExistence type="predicted"/>
<feature type="transmembrane region" description="Helical" evidence="5">
    <location>
        <begin position="410"/>
        <end position="430"/>
    </location>
</feature>
<keyword evidence="2 3" id="KW-0802">TPR repeat</keyword>
<dbReference type="InterPro" id="IPR019734">
    <property type="entry name" value="TPR_rpt"/>
</dbReference>
<feature type="transmembrane region" description="Helical" evidence="5">
    <location>
        <begin position="161"/>
        <end position="179"/>
    </location>
</feature>
<feature type="transmembrane region" description="Helical" evidence="5">
    <location>
        <begin position="377"/>
        <end position="398"/>
    </location>
</feature>
<evidence type="ECO:0000313" key="7">
    <source>
        <dbReference type="Proteomes" id="UP000176576"/>
    </source>
</evidence>
<dbReference type="STRING" id="1802117.A3J54_00155"/>
<name>A0A1G2G9Z3_9BACT</name>
<keyword evidence="1" id="KW-0677">Repeat</keyword>
<feature type="transmembrane region" description="Helical" evidence="5">
    <location>
        <begin position="230"/>
        <end position="246"/>
    </location>
</feature>
<keyword evidence="5" id="KW-0812">Transmembrane</keyword>
<feature type="transmembrane region" description="Helical" evidence="5">
    <location>
        <begin position="35"/>
        <end position="56"/>
    </location>
</feature>
<feature type="transmembrane region" description="Helical" evidence="5">
    <location>
        <begin position="131"/>
        <end position="149"/>
    </location>
</feature>
<dbReference type="AlphaFoldDB" id="A0A1G2G9Z3"/>
<feature type="compositionally biased region" description="Basic and acidic residues" evidence="4">
    <location>
        <begin position="794"/>
        <end position="819"/>
    </location>
</feature>
<keyword evidence="5" id="KW-0472">Membrane</keyword>
<feature type="transmembrane region" description="Helical" evidence="5">
    <location>
        <begin position="469"/>
        <end position="489"/>
    </location>
</feature>
<accession>A0A1G2G9Z3</accession>
<feature type="transmembrane region" description="Helical" evidence="5">
    <location>
        <begin position="436"/>
        <end position="457"/>
    </location>
</feature>
<dbReference type="SMART" id="SM00028">
    <property type="entry name" value="TPR"/>
    <property type="match status" value="5"/>
</dbReference>
<feature type="transmembrane region" description="Helical" evidence="5">
    <location>
        <begin position="282"/>
        <end position="301"/>
    </location>
</feature>
<organism evidence="6 7">
    <name type="scientific">Candidatus Ryanbacteria bacterium RIFCSPHIGHO2_02_FULL_45_13b</name>
    <dbReference type="NCBI Taxonomy" id="1802117"/>
    <lineage>
        <taxon>Bacteria</taxon>
        <taxon>Candidatus Ryaniibacteriota</taxon>
    </lineage>
</organism>